<dbReference type="AlphaFoldDB" id="A0A1W9ZES9"/>
<evidence type="ECO:0000313" key="1">
    <source>
        <dbReference type="EMBL" id="ORA13658.1"/>
    </source>
</evidence>
<accession>A0A1W9ZES9</accession>
<sequence length="89" mass="9203">MDDADVEVLDEDEYAGAGVGSADAHVVESAGVAQGEFTELVDAVGADSVVGVETLPGDCALSRPYPELPVSTWPPNSPRRALCIELVFG</sequence>
<protein>
    <submittedName>
        <fullName evidence="1">Uncharacterized protein</fullName>
    </submittedName>
</protein>
<evidence type="ECO:0000313" key="2">
    <source>
        <dbReference type="Proteomes" id="UP000192284"/>
    </source>
</evidence>
<organism evidence="1 2">
    <name type="scientific">Mycobacterium angelicum</name>
    <dbReference type="NCBI Taxonomy" id="470074"/>
    <lineage>
        <taxon>Bacteria</taxon>
        <taxon>Bacillati</taxon>
        <taxon>Actinomycetota</taxon>
        <taxon>Actinomycetes</taxon>
        <taxon>Mycobacteriales</taxon>
        <taxon>Mycobacteriaceae</taxon>
        <taxon>Mycobacterium</taxon>
    </lineage>
</organism>
<reference evidence="1 2" key="1">
    <citation type="submission" date="2017-02" db="EMBL/GenBank/DDBJ databases">
        <title>The new phylogeny of genus Mycobacterium.</title>
        <authorList>
            <person name="Tortoli E."/>
            <person name="Trovato A."/>
            <person name="Cirillo D.M."/>
        </authorList>
    </citation>
    <scope>NUCLEOTIDE SEQUENCE [LARGE SCALE GENOMIC DNA]</scope>
    <source>
        <strain evidence="1 2">DSM 45057</strain>
    </source>
</reference>
<name>A0A1W9ZES9_MYCAN</name>
<dbReference type="EMBL" id="MVHE01000062">
    <property type="protein sequence ID" value="ORA13658.1"/>
    <property type="molecule type" value="Genomic_DNA"/>
</dbReference>
<gene>
    <name evidence="1" type="ORF">BST12_23765</name>
</gene>
<keyword evidence="2" id="KW-1185">Reference proteome</keyword>
<comment type="caution">
    <text evidence="1">The sequence shown here is derived from an EMBL/GenBank/DDBJ whole genome shotgun (WGS) entry which is preliminary data.</text>
</comment>
<proteinExistence type="predicted"/>
<dbReference type="Proteomes" id="UP000192284">
    <property type="component" value="Unassembled WGS sequence"/>
</dbReference>